<keyword evidence="5" id="KW-1185">Reference proteome</keyword>
<keyword evidence="1" id="KW-0175">Coiled coil</keyword>
<dbReference type="Proteomes" id="UP001215598">
    <property type="component" value="Unassembled WGS sequence"/>
</dbReference>
<evidence type="ECO:0000313" key="5">
    <source>
        <dbReference type="Proteomes" id="UP001215598"/>
    </source>
</evidence>
<gene>
    <name evidence="4" type="ORF">B0H16DRAFT_1713131</name>
</gene>
<reference evidence="4" key="1">
    <citation type="submission" date="2023-03" db="EMBL/GenBank/DDBJ databases">
        <title>Massive genome expansion in bonnet fungi (Mycena s.s.) driven by repeated elements and novel gene families across ecological guilds.</title>
        <authorList>
            <consortium name="Lawrence Berkeley National Laboratory"/>
            <person name="Harder C.B."/>
            <person name="Miyauchi S."/>
            <person name="Viragh M."/>
            <person name="Kuo A."/>
            <person name="Thoen E."/>
            <person name="Andreopoulos B."/>
            <person name="Lu D."/>
            <person name="Skrede I."/>
            <person name="Drula E."/>
            <person name="Henrissat B."/>
            <person name="Morin E."/>
            <person name="Kohler A."/>
            <person name="Barry K."/>
            <person name="LaButti K."/>
            <person name="Morin E."/>
            <person name="Salamov A."/>
            <person name="Lipzen A."/>
            <person name="Mereny Z."/>
            <person name="Hegedus B."/>
            <person name="Baldrian P."/>
            <person name="Stursova M."/>
            <person name="Weitz H."/>
            <person name="Taylor A."/>
            <person name="Grigoriev I.V."/>
            <person name="Nagy L.G."/>
            <person name="Martin F."/>
            <person name="Kauserud H."/>
        </authorList>
    </citation>
    <scope>NUCLEOTIDE SEQUENCE</scope>
    <source>
        <strain evidence="4">CBHHK182m</strain>
    </source>
</reference>
<dbReference type="Gene3D" id="2.80.10.50">
    <property type="match status" value="1"/>
</dbReference>
<dbReference type="SUPFAM" id="SSF48613">
    <property type="entry name" value="Heme oxygenase-like"/>
    <property type="match status" value="1"/>
</dbReference>
<dbReference type="InterPro" id="IPR016084">
    <property type="entry name" value="Haem_Oase-like_multi-hlx"/>
</dbReference>
<evidence type="ECO:0000313" key="4">
    <source>
        <dbReference type="EMBL" id="KAJ7775548.1"/>
    </source>
</evidence>
<accession>A0AAD7K0B4</accession>
<dbReference type="InterPro" id="IPR004305">
    <property type="entry name" value="Thiaminase-2/PQQC"/>
</dbReference>
<feature type="region of interest" description="Disordered" evidence="2">
    <location>
        <begin position="66"/>
        <end position="108"/>
    </location>
</feature>
<feature type="coiled-coil region" evidence="1">
    <location>
        <begin position="469"/>
        <end position="543"/>
    </location>
</feature>
<evidence type="ECO:0000256" key="2">
    <source>
        <dbReference type="SAM" id="MobiDB-lite"/>
    </source>
</evidence>
<dbReference type="SUPFAM" id="SSF50370">
    <property type="entry name" value="Ricin B-like lectins"/>
    <property type="match status" value="1"/>
</dbReference>
<dbReference type="GO" id="GO:0006772">
    <property type="term" value="P:thiamine metabolic process"/>
    <property type="evidence" value="ECO:0007669"/>
    <property type="project" value="UniProtKB-ARBA"/>
</dbReference>
<dbReference type="Pfam" id="PF03070">
    <property type="entry name" value="TENA_THI-4"/>
    <property type="match status" value="1"/>
</dbReference>
<evidence type="ECO:0000256" key="1">
    <source>
        <dbReference type="SAM" id="Coils"/>
    </source>
</evidence>
<feature type="domain" description="Thiaminase-2/PQQC" evidence="3">
    <location>
        <begin position="109"/>
        <end position="269"/>
    </location>
</feature>
<feature type="compositionally biased region" description="Low complexity" evidence="2">
    <location>
        <begin position="74"/>
        <end position="100"/>
    </location>
</feature>
<sequence length="712" mass="79886">MSDHPEDELISFAGAALTAAEVDAATGLRTYISPRMASNAQNSRTYKAKRAVSWASIVKDQWSHAGIHHDKPLPTTQMSPSAAAPTSPRSTASTTSQPTPGYTFPPQPKEAFDEVINHPFPRALGDGTASLDGFRHYMIQDWHYLKTCALLKMSALGSGTYSKEIEEFDVRYKVEYMRKLEEICSTMLGVPKSAMEATPRSVQLDTTERFYKKALQDDNAWLGYYIILLPCVLTYWKIAERLMHDPSTAKNVVYHRAWTVVNYDDSSVGKYIKFINANIAAKGGVDQWNWTFNLACLLEAKLFDTGLKAPTPFEIIPDGTYSIYTSSAKDLVLGVRDVTSSSADKSLVQYLPSDARSSIVGMEKTGGDHQRWHVCATKAGYTFKNLATGLYLGIPTAQKYRVLQAVLNPYCWWINPSSSQPNEGPSVYQIHDSVNLRFTLHAAIEALNDIASAEFPFVPVRYICGCEQLQKAEAMIKQLEAEGAGYMEENNLLRKELEEARSALDELKIPASTKLPITIGKLRKQLAEQHVRLQETRERESRKREHASPFINVLWVHTGLKRQICYWEPLTPGAKFDSTSFDPPLVEFSRQNGRPTFVTAQVAWKCQSPGPGIHLRWLVTPNTSGLYQVFLGDSSRLSWIPIDEAQAYGPPKVKSLNYKPVTGWDTSLGKYDYYPAQVYRRSIASIGSLPSRYANSRRRILEVLRYNPSETV</sequence>
<dbReference type="AlphaFoldDB" id="A0AAD7K0B4"/>
<dbReference type="InterPro" id="IPR035992">
    <property type="entry name" value="Ricin_B-like_lectins"/>
</dbReference>
<name>A0AAD7K0B4_9AGAR</name>
<evidence type="ECO:0000259" key="3">
    <source>
        <dbReference type="Pfam" id="PF03070"/>
    </source>
</evidence>
<dbReference type="EMBL" id="JARKIB010000010">
    <property type="protein sequence ID" value="KAJ7775548.1"/>
    <property type="molecule type" value="Genomic_DNA"/>
</dbReference>
<comment type="caution">
    <text evidence="4">The sequence shown here is derived from an EMBL/GenBank/DDBJ whole genome shotgun (WGS) entry which is preliminary data.</text>
</comment>
<organism evidence="4 5">
    <name type="scientific">Mycena metata</name>
    <dbReference type="NCBI Taxonomy" id="1033252"/>
    <lineage>
        <taxon>Eukaryota</taxon>
        <taxon>Fungi</taxon>
        <taxon>Dikarya</taxon>
        <taxon>Basidiomycota</taxon>
        <taxon>Agaricomycotina</taxon>
        <taxon>Agaricomycetes</taxon>
        <taxon>Agaricomycetidae</taxon>
        <taxon>Agaricales</taxon>
        <taxon>Marasmiineae</taxon>
        <taxon>Mycenaceae</taxon>
        <taxon>Mycena</taxon>
    </lineage>
</organism>
<dbReference type="Gene3D" id="1.20.910.10">
    <property type="entry name" value="Heme oxygenase-like"/>
    <property type="match status" value="1"/>
</dbReference>
<proteinExistence type="predicted"/>
<protein>
    <recommendedName>
        <fullName evidence="3">Thiaminase-2/PQQC domain-containing protein</fullName>
    </recommendedName>
</protein>